<comment type="caution">
    <text evidence="3">The sequence shown here is derived from an EMBL/GenBank/DDBJ whole genome shotgun (WGS) entry which is preliminary data.</text>
</comment>
<evidence type="ECO:0000256" key="1">
    <source>
        <dbReference type="SAM" id="MobiDB-lite"/>
    </source>
</evidence>
<evidence type="ECO:0000256" key="2">
    <source>
        <dbReference type="SAM" id="Phobius"/>
    </source>
</evidence>
<keyword evidence="2" id="KW-0472">Membrane</keyword>
<evidence type="ECO:0000313" key="3">
    <source>
        <dbReference type="EMBL" id="MPM90761.1"/>
    </source>
</evidence>
<gene>
    <name evidence="3" type="ORF">SDC9_137883</name>
</gene>
<proteinExistence type="predicted"/>
<dbReference type="EMBL" id="VSSQ01037930">
    <property type="protein sequence ID" value="MPM90761.1"/>
    <property type="molecule type" value="Genomic_DNA"/>
</dbReference>
<sequence>MTAGAHSPIVRRGATIALAVVGVAVVVGLGLALLLRPSTVGTTGHAASASAPAGRVSTSPVVGPMSALSGTPAPTPGASRSAVLDLSDRSAYQFVSPTGNIICRMGPSTVRCNAKDRSWSPPAPADCEQAHDDIALGADGKATVVCHTDSIRQPMTAATIPTLTYGTAVKMGDVLCISQSNGISCAQSMTGDSIFLARERYEVNTH</sequence>
<protein>
    <submittedName>
        <fullName evidence="3">Uncharacterized protein</fullName>
    </submittedName>
</protein>
<feature type="transmembrane region" description="Helical" evidence="2">
    <location>
        <begin position="16"/>
        <end position="35"/>
    </location>
</feature>
<reference evidence="3" key="1">
    <citation type="submission" date="2019-08" db="EMBL/GenBank/DDBJ databases">
        <authorList>
            <person name="Kucharzyk K."/>
            <person name="Murdoch R.W."/>
            <person name="Higgins S."/>
            <person name="Loffler F."/>
        </authorList>
    </citation>
    <scope>NUCLEOTIDE SEQUENCE</scope>
</reference>
<dbReference type="AlphaFoldDB" id="A0A645DNB7"/>
<keyword evidence="2" id="KW-1133">Transmembrane helix</keyword>
<organism evidence="3">
    <name type="scientific">bioreactor metagenome</name>
    <dbReference type="NCBI Taxonomy" id="1076179"/>
    <lineage>
        <taxon>unclassified sequences</taxon>
        <taxon>metagenomes</taxon>
        <taxon>ecological metagenomes</taxon>
    </lineage>
</organism>
<feature type="region of interest" description="Disordered" evidence="1">
    <location>
        <begin position="44"/>
        <end position="80"/>
    </location>
</feature>
<keyword evidence="2" id="KW-0812">Transmembrane</keyword>
<accession>A0A645DNB7</accession>
<name>A0A645DNB7_9ZZZZ</name>